<protein>
    <submittedName>
        <fullName evidence="1">Uncharacterized protein</fullName>
    </submittedName>
</protein>
<name>A0A2P2PNT5_RHIMU</name>
<organism evidence="1">
    <name type="scientific">Rhizophora mucronata</name>
    <name type="common">Asiatic mangrove</name>
    <dbReference type="NCBI Taxonomy" id="61149"/>
    <lineage>
        <taxon>Eukaryota</taxon>
        <taxon>Viridiplantae</taxon>
        <taxon>Streptophyta</taxon>
        <taxon>Embryophyta</taxon>
        <taxon>Tracheophyta</taxon>
        <taxon>Spermatophyta</taxon>
        <taxon>Magnoliopsida</taxon>
        <taxon>eudicotyledons</taxon>
        <taxon>Gunneridae</taxon>
        <taxon>Pentapetalae</taxon>
        <taxon>rosids</taxon>
        <taxon>fabids</taxon>
        <taxon>Malpighiales</taxon>
        <taxon>Rhizophoraceae</taxon>
        <taxon>Rhizophora</taxon>
    </lineage>
</organism>
<dbReference type="EMBL" id="GGEC01075942">
    <property type="protein sequence ID" value="MBX56426.1"/>
    <property type="molecule type" value="Transcribed_RNA"/>
</dbReference>
<reference evidence="1" key="1">
    <citation type="submission" date="2018-02" db="EMBL/GenBank/DDBJ databases">
        <title>Rhizophora mucronata_Transcriptome.</title>
        <authorList>
            <person name="Meera S.P."/>
            <person name="Sreeshan A."/>
            <person name="Augustine A."/>
        </authorList>
    </citation>
    <scope>NUCLEOTIDE SEQUENCE</scope>
    <source>
        <tissue evidence="1">Leaf</tissue>
    </source>
</reference>
<sequence>MCQSLKGLSWKQMMNSHVVLDRELTWKNWNSQVQH</sequence>
<dbReference type="AlphaFoldDB" id="A0A2P2PNT5"/>
<accession>A0A2P2PNT5</accession>
<proteinExistence type="predicted"/>
<evidence type="ECO:0000313" key="1">
    <source>
        <dbReference type="EMBL" id="MBX56426.1"/>
    </source>
</evidence>